<dbReference type="SMART" id="SM00487">
    <property type="entry name" value="DEXDc"/>
    <property type="match status" value="1"/>
</dbReference>
<feature type="region of interest" description="Disordered" evidence="9">
    <location>
        <begin position="113"/>
        <end position="187"/>
    </location>
</feature>
<dbReference type="GO" id="GO:0016787">
    <property type="term" value="F:hydrolase activity"/>
    <property type="evidence" value="ECO:0007669"/>
    <property type="project" value="UniProtKB-KW"/>
</dbReference>
<reference evidence="12 13" key="1">
    <citation type="journal article" date="2018" name="Mol. Biol. Evol.">
        <title>Broad Genomic Sampling Reveals a Smut Pathogenic Ancestry of the Fungal Clade Ustilaginomycotina.</title>
        <authorList>
            <person name="Kijpornyongpan T."/>
            <person name="Mondo S.J."/>
            <person name="Barry K."/>
            <person name="Sandor L."/>
            <person name="Lee J."/>
            <person name="Lipzen A."/>
            <person name="Pangilinan J."/>
            <person name="LaButti K."/>
            <person name="Hainaut M."/>
            <person name="Henrissat B."/>
            <person name="Grigoriev I.V."/>
            <person name="Spatafora J.W."/>
            <person name="Aime M.C."/>
        </authorList>
    </citation>
    <scope>NUCLEOTIDE SEQUENCE [LARGE SCALE GENOMIC DNA]</scope>
    <source>
        <strain evidence="12 13">MCA 4186</strain>
    </source>
</reference>
<dbReference type="SMART" id="SM00490">
    <property type="entry name" value="HELICc"/>
    <property type="match status" value="1"/>
</dbReference>
<dbReference type="PROSITE" id="PS51192">
    <property type="entry name" value="HELICASE_ATP_BIND_1"/>
    <property type="match status" value="1"/>
</dbReference>
<dbReference type="InterPro" id="IPR038718">
    <property type="entry name" value="SNF2-like_sf"/>
</dbReference>
<evidence type="ECO:0000256" key="6">
    <source>
        <dbReference type="ARBA" id="ARBA00022840"/>
    </source>
</evidence>
<keyword evidence="8" id="KW-0539">Nucleus</keyword>
<evidence type="ECO:0000313" key="12">
    <source>
        <dbReference type="EMBL" id="PWN95184.1"/>
    </source>
</evidence>
<keyword evidence="7" id="KW-0175">Coiled coil</keyword>
<dbReference type="GO" id="GO:0004386">
    <property type="term" value="F:helicase activity"/>
    <property type="evidence" value="ECO:0007669"/>
    <property type="project" value="UniProtKB-KW"/>
</dbReference>
<name>A0A316Z264_9BASI</name>
<proteinExistence type="inferred from homology"/>
<feature type="compositionally biased region" description="Low complexity" evidence="9">
    <location>
        <begin position="554"/>
        <end position="565"/>
    </location>
</feature>
<feature type="region of interest" description="Disordered" evidence="9">
    <location>
        <begin position="202"/>
        <end position="232"/>
    </location>
</feature>
<organism evidence="12 13">
    <name type="scientific">Tilletiopsis washingtonensis</name>
    <dbReference type="NCBI Taxonomy" id="58919"/>
    <lineage>
        <taxon>Eukaryota</taxon>
        <taxon>Fungi</taxon>
        <taxon>Dikarya</taxon>
        <taxon>Basidiomycota</taxon>
        <taxon>Ustilaginomycotina</taxon>
        <taxon>Exobasidiomycetes</taxon>
        <taxon>Entylomatales</taxon>
        <taxon>Entylomatales incertae sedis</taxon>
        <taxon>Tilletiopsis</taxon>
    </lineage>
</organism>
<feature type="compositionally biased region" description="Acidic residues" evidence="9">
    <location>
        <begin position="35"/>
        <end position="56"/>
    </location>
</feature>
<dbReference type="Proteomes" id="UP000245946">
    <property type="component" value="Unassembled WGS sequence"/>
</dbReference>
<keyword evidence="13" id="KW-1185">Reference proteome</keyword>
<dbReference type="CDD" id="cd18793">
    <property type="entry name" value="SF2_C_SNF"/>
    <property type="match status" value="1"/>
</dbReference>
<dbReference type="RefSeq" id="XP_025595463.1">
    <property type="nucleotide sequence ID" value="XM_025745551.1"/>
</dbReference>
<accession>A0A316Z264</accession>
<dbReference type="AlphaFoldDB" id="A0A316Z264"/>
<evidence type="ECO:0000256" key="8">
    <source>
        <dbReference type="ARBA" id="ARBA00023242"/>
    </source>
</evidence>
<dbReference type="InterPro" id="IPR001650">
    <property type="entry name" value="Helicase_C-like"/>
</dbReference>
<evidence type="ECO:0000256" key="9">
    <source>
        <dbReference type="SAM" id="MobiDB-lite"/>
    </source>
</evidence>
<evidence type="ECO:0000256" key="2">
    <source>
        <dbReference type="ARBA" id="ARBA00007025"/>
    </source>
</evidence>
<evidence type="ECO:0000313" key="13">
    <source>
        <dbReference type="Proteomes" id="UP000245946"/>
    </source>
</evidence>
<dbReference type="Gene3D" id="3.40.50.10810">
    <property type="entry name" value="Tandem AAA-ATPase domain"/>
    <property type="match status" value="1"/>
</dbReference>
<feature type="region of interest" description="Disordered" evidence="9">
    <location>
        <begin position="1"/>
        <end position="92"/>
    </location>
</feature>
<evidence type="ECO:0000256" key="4">
    <source>
        <dbReference type="ARBA" id="ARBA00022801"/>
    </source>
</evidence>
<dbReference type="OrthoDB" id="5857104at2759"/>
<comment type="subcellular location">
    <subcellularLocation>
        <location evidence="1">Nucleus</location>
    </subcellularLocation>
</comment>
<feature type="compositionally biased region" description="Basic and acidic residues" evidence="9">
    <location>
        <begin position="25"/>
        <end position="34"/>
    </location>
</feature>
<dbReference type="SUPFAM" id="SSF52540">
    <property type="entry name" value="P-loop containing nucleoside triphosphate hydrolases"/>
    <property type="match status" value="2"/>
</dbReference>
<dbReference type="Pfam" id="PF00271">
    <property type="entry name" value="Helicase_C"/>
    <property type="match status" value="1"/>
</dbReference>
<dbReference type="InterPro" id="IPR027417">
    <property type="entry name" value="P-loop_NTPase"/>
</dbReference>
<dbReference type="PANTHER" id="PTHR10799">
    <property type="entry name" value="SNF2/RAD54 HELICASE FAMILY"/>
    <property type="match status" value="1"/>
</dbReference>
<keyword evidence="4" id="KW-0378">Hydrolase</keyword>
<feature type="compositionally biased region" description="Basic and acidic residues" evidence="9">
    <location>
        <begin position="936"/>
        <end position="946"/>
    </location>
</feature>
<dbReference type="GO" id="GO:0005524">
    <property type="term" value="F:ATP binding"/>
    <property type="evidence" value="ECO:0007669"/>
    <property type="project" value="UniProtKB-KW"/>
</dbReference>
<feature type="domain" description="Helicase C-terminal" evidence="11">
    <location>
        <begin position="677"/>
        <end position="828"/>
    </location>
</feature>
<feature type="compositionally biased region" description="Basic residues" evidence="9">
    <location>
        <begin position="172"/>
        <end position="182"/>
    </location>
</feature>
<feature type="compositionally biased region" description="Basic and acidic residues" evidence="9">
    <location>
        <begin position="113"/>
        <end position="134"/>
    </location>
</feature>
<feature type="compositionally biased region" description="Basic and acidic residues" evidence="9">
    <location>
        <begin position="588"/>
        <end position="597"/>
    </location>
</feature>
<sequence length="946" mass="105883">MAPVATTSAAASSRAQTEEEEADPELLRVAKQLDGDEDDDEDDNNDHDGDAADADDAAAPATAAQVEPKKRGRGRPPKVQQPQEEEDPAETAARLKKLKYLLKKSGVYAKIMQEKMDREAEKRRTTDAKAEAAGKRAAVSTEADAEPARPVAGRSTRAGEAGEKPEASTAARRQRAPDKRKRGTAEYAITDLIGEEDLQAAGEEDGPAQKKAKGADGEAAPVQKGEAFERDERQPELVTGAIMRSYQISGLEWLVSLYENGLNGILADEMGLGKTLQTISFFAYLKKRNVWGPFLVVGPKSTVRNWRREFQKFTPTIPVLEYMGSVNERRQLREKHLRTPQVASERHAFPIVLTSFQTVVSDRKFLDKHKWKFIVVDEGQRLKNMNCILINELKKFNSANRLILSGTPLQNNLKELWSLLNFILPDIFDDLATFEQWFNFDAVREEGGSSSILNSASKQDLIKQLHEILKPFLLRRMKVDVENLPPKKEYLLYAPLSQMQKEMYDSFVDKSFRRRLLELHTGLSFDEMAAVDDDIVRWADDRANKGGKVAKPTVQDSVDDSLSVSERSRNRVRQAKKNVSYGDETESEFTRRMEEGGHSPGAEDVLRPRSAAELKLEARKALIRQGQKRVDQGKYSNLTMALRRTCCHPYLFHWPTDETGEPVTGKELVAASGKMMMLERLLGALLPRGHKVLIFSQFTTVLDVLEIWATEHQGLEVFRIDGNTSGDDRDEQMQAFNNEDKVKLFLLTTRAGGLGVNLVAADTVIFFDSDWNPQADLQAQDRAHRIGQKKPVLIFRLVAGNTFEQRLLKTATAKRELEKIVVAEDKFLGVSESSLVGLRMKGKAATLVDSIRKLEAEKVQLAVQGDEIISDANLEKLLDRSEAAMKRERGWVSDRSGNELNADNADDAQMAFEVTERTLDEDTDPALRKLFGGADTGDKRDQLDAE</sequence>
<dbReference type="FunFam" id="3.40.50.10810:FF:000015">
    <property type="entry name" value="lymphoid-specific helicase isoform X1"/>
    <property type="match status" value="1"/>
</dbReference>
<keyword evidence="6" id="KW-0067">ATP-binding</keyword>
<dbReference type="PROSITE" id="PS51194">
    <property type="entry name" value="HELICASE_CTER"/>
    <property type="match status" value="1"/>
</dbReference>
<evidence type="ECO:0000256" key="5">
    <source>
        <dbReference type="ARBA" id="ARBA00022806"/>
    </source>
</evidence>
<evidence type="ECO:0000256" key="7">
    <source>
        <dbReference type="ARBA" id="ARBA00023054"/>
    </source>
</evidence>
<dbReference type="Pfam" id="PF00176">
    <property type="entry name" value="SNF2-rel_dom"/>
    <property type="match status" value="1"/>
</dbReference>
<protein>
    <submittedName>
        <fullName evidence="12">Uncharacterized protein</fullName>
    </submittedName>
</protein>
<evidence type="ECO:0000256" key="1">
    <source>
        <dbReference type="ARBA" id="ARBA00004123"/>
    </source>
</evidence>
<dbReference type="InterPro" id="IPR014001">
    <property type="entry name" value="Helicase_ATP-bd"/>
</dbReference>
<dbReference type="GeneID" id="37273095"/>
<evidence type="ECO:0000259" key="10">
    <source>
        <dbReference type="PROSITE" id="PS51192"/>
    </source>
</evidence>
<dbReference type="InterPro" id="IPR049730">
    <property type="entry name" value="SNF2/RAD54-like_C"/>
</dbReference>
<dbReference type="GO" id="GO:0005634">
    <property type="term" value="C:nucleus"/>
    <property type="evidence" value="ECO:0007669"/>
    <property type="project" value="UniProtKB-SubCell"/>
</dbReference>
<feature type="domain" description="Helicase ATP-binding" evidence="10">
    <location>
        <begin position="255"/>
        <end position="426"/>
    </location>
</feature>
<evidence type="ECO:0000259" key="11">
    <source>
        <dbReference type="PROSITE" id="PS51194"/>
    </source>
</evidence>
<dbReference type="EMBL" id="KZ819306">
    <property type="protein sequence ID" value="PWN95184.1"/>
    <property type="molecule type" value="Genomic_DNA"/>
</dbReference>
<comment type="similarity">
    <text evidence="2">Belongs to the SNF2/RAD54 helicase family.</text>
</comment>
<keyword evidence="5" id="KW-0347">Helicase</keyword>
<gene>
    <name evidence="12" type="ORF">FA09DRAFT_363097</name>
</gene>
<feature type="region of interest" description="Disordered" evidence="9">
    <location>
        <begin position="546"/>
        <end position="604"/>
    </location>
</feature>
<dbReference type="InterPro" id="IPR000330">
    <property type="entry name" value="SNF2_N"/>
</dbReference>
<dbReference type="Gene3D" id="3.40.50.300">
    <property type="entry name" value="P-loop containing nucleotide triphosphate hydrolases"/>
    <property type="match status" value="1"/>
</dbReference>
<evidence type="ECO:0000256" key="3">
    <source>
        <dbReference type="ARBA" id="ARBA00022741"/>
    </source>
</evidence>
<feature type="compositionally biased region" description="Low complexity" evidence="9">
    <location>
        <begin position="1"/>
        <end position="15"/>
    </location>
</feature>
<feature type="region of interest" description="Disordered" evidence="9">
    <location>
        <begin position="917"/>
        <end position="946"/>
    </location>
</feature>
<keyword evidence="3" id="KW-0547">Nucleotide-binding</keyword>
<dbReference type="STRING" id="58919.A0A316Z264"/>